<evidence type="ECO:0000313" key="3">
    <source>
        <dbReference type="Proteomes" id="UP000629468"/>
    </source>
</evidence>
<proteinExistence type="predicted"/>
<feature type="region of interest" description="Disordered" evidence="1">
    <location>
        <begin position="765"/>
        <end position="805"/>
    </location>
</feature>
<accession>A0A8H7C1E0</accession>
<organism evidence="2 3">
    <name type="scientific">Agaricus bisporus var. burnettii</name>
    <dbReference type="NCBI Taxonomy" id="192524"/>
    <lineage>
        <taxon>Eukaryota</taxon>
        <taxon>Fungi</taxon>
        <taxon>Dikarya</taxon>
        <taxon>Basidiomycota</taxon>
        <taxon>Agaricomycotina</taxon>
        <taxon>Agaricomycetes</taxon>
        <taxon>Agaricomycetidae</taxon>
        <taxon>Agaricales</taxon>
        <taxon>Agaricineae</taxon>
        <taxon>Agaricaceae</taxon>
        <taxon>Agaricus</taxon>
    </lineage>
</organism>
<dbReference type="EMBL" id="JABXXO010000016">
    <property type="protein sequence ID" value="KAF7759829.1"/>
    <property type="molecule type" value="Genomic_DNA"/>
</dbReference>
<reference evidence="2 3" key="1">
    <citation type="journal article" name="Sci. Rep.">
        <title>Telomere-to-telomere assembled and centromere annotated genomes of the two main subspecies of the button mushroom Agaricus bisporus reveal especially polymorphic chromosome ends.</title>
        <authorList>
            <person name="Sonnenberg A.S.M."/>
            <person name="Sedaghat-Telgerd N."/>
            <person name="Lavrijssen B."/>
            <person name="Ohm R.A."/>
            <person name="Hendrickx P.M."/>
            <person name="Scholtmeijer K."/>
            <person name="Baars J.J.P."/>
            <person name="van Peer A."/>
        </authorList>
    </citation>
    <scope>NUCLEOTIDE SEQUENCE [LARGE SCALE GENOMIC DNA]</scope>
    <source>
        <strain evidence="2 3">H119_p4</strain>
    </source>
</reference>
<dbReference type="PANTHER" id="PTHR33266">
    <property type="entry name" value="CHROMOSOME 15, WHOLE GENOME SHOTGUN SEQUENCE"/>
    <property type="match status" value="1"/>
</dbReference>
<name>A0A8H7C1E0_AGABI</name>
<evidence type="ECO:0000313" key="2">
    <source>
        <dbReference type="EMBL" id="KAF7759829.1"/>
    </source>
</evidence>
<sequence length="805" mass="91105">MSNAPPSPPPQDSSELPMDPDRYIESAQEIFREASVHQVILPETRLFGCCNEYRNEEDSAIRELINYINAEVEKADKMKAKRWTKVARSVKQAWETDYVGETDKLLREAVFSMYRGSRSKPYGNFCAIIQGSGTGKSRVVDKLAESVFTIPIILRPLSDTEGFPLGDSTAPGTALVDFFCQAKYFESERVGNFIEQISQKIKPPAGGEPMILFYFDEAQYLTAFTVTEDGIEPRRTAYQCLCKAFTYVLNVPVFALFLLTYSRLSEFSPSARNFWSSRLLSLTSKENDDNLNAPFVELPFDVWKVPTIVTEGSHSGDEICSLRFMARFGRPMFWATLETMRKDEISMIELAMSKLELRLEIPARLKTSNYQFKELIPLLAARVDFTFESNRDEAVALEGLLVASSMRTVYSIPQHRQYLRGGYPSEPFLAEAAARATLAYFNRALLPKDRSAIPSIITKYKDVIPEAVSAWFDQGLIDKGTRGELVARMLCTLAHDISILNKVTPAEEFRDVSFSQMVPVLDFFHTLIAEEHVDKIYQAQPANTTGKPLKEVFANAYVHFTQFVKAGDNSVMTDEAAYLFFTRGTAIQGYGTMRGVDLIIPIWIRGDGNPDRWSMTAIFIQVKNRKAKETIQIDVQKDYKFFTGDHKRPYITIAMRLGLTDKTTNELPVVEVSPPRSEGRKVNQKMKLHPRYEIFINGCSNEAYGVISGARNTYSSLLTDKDILSEHPRAGGFLAAVKRMKPFWRIKSYGWATMKKKGRLENQFIETGQSEEEKDSLVESDGEQEGDNDQLSTDLNRLRISSGDQ</sequence>
<gene>
    <name evidence="2" type="ORF">Agabi119p4_11524</name>
</gene>
<dbReference type="AlphaFoldDB" id="A0A8H7C1E0"/>
<dbReference type="PANTHER" id="PTHR33266:SF1">
    <property type="entry name" value="F-BOX DOMAIN-CONTAINING PROTEIN"/>
    <property type="match status" value="1"/>
</dbReference>
<feature type="compositionally biased region" description="Acidic residues" evidence="1">
    <location>
        <begin position="769"/>
        <end position="788"/>
    </location>
</feature>
<protein>
    <submittedName>
        <fullName evidence="2">Uncharacterized protein</fullName>
    </submittedName>
</protein>
<evidence type="ECO:0000256" key="1">
    <source>
        <dbReference type="SAM" id="MobiDB-lite"/>
    </source>
</evidence>
<comment type="caution">
    <text evidence="2">The sequence shown here is derived from an EMBL/GenBank/DDBJ whole genome shotgun (WGS) entry which is preliminary data.</text>
</comment>
<dbReference type="Proteomes" id="UP000629468">
    <property type="component" value="Unassembled WGS sequence"/>
</dbReference>